<keyword evidence="4" id="KW-1133">Transmembrane helix</keyword>
<keyword evidence="4" id="KW-0812">Transmembrane</keyword>
<dbReference type="EMBL" id="JAQQDH010000001">
    <property type="protein sequence ID" value="MFM0442859.1"/>
    <property type="molecule type" value="Genomic_DNA"/>
</dbReference>
<accession>A0ABW9BWU8</accession>
<dbReference type="PRINTS" id="PR00344">
    <property type="entry name" value="BCTRLSENSOR"/>
</dbReference>
<feature type="domain" description="Histidine kinase" evidence="5">
    <location>
        <begin position="364"/>
        <end position="581"/>
    </location>
</feature>
<keyword evidence="3" id="KW-0597">Phosphoprotein</keyword>
<evidence type="ECO:0000256" key="3">
    <source>
        <dbReference type="PROSITE-ProRule" id="PRU00169"/>
    </source>
</evidence>
<keyword evidence="4" id="KW-0472">Membrane</keyword>
<keyword evidence="7" id="KW-0547">Nucleotide-binding</keyword>
<dbReference type="Pfam" id="PF00072">
    <property type="entry name" value="Response_reg"/>
    <property type="match status" value="1"/>
</dbReference>
<dbReference type="Pfam" id="PF22588">
    <property type="entry name" value="dCache_1_like"/>
    <property type="match status" value="1"/>
</dbReference>
<sequence length="722" mass="78355">MAVDQSSEPDVPIPTRNFEVTRRVLAVVLFLSVVVPLGCVVSYGYFDYQRRVSDAGDIVDRLTRVAQEHALKIVDMNHEIETRIVELLDADDDGEVRRHEGRVHGRLSTIAADYPQLAAISVFGTHGDLLASSRFFPVPPVSIAGREDFREALASAPAPYFSRPLSGKVMQSDVFTTNMARVGNDGVLLGVVSIALKRQYFSEFYADLTNANPALLVGLYRQDGTILARLPDVGTVSSLAPDTPFTIALGQAVKIGRLNMVSNVDGVERILSFRRVGRYPLYVASGYSTAAIREQWRKHLVVVAMFTLVPCIALWSLILFSRRQLRAEEAAWNHWKAEWIRRASAEASSRQLRRMGALGNLVACVAHDFNNLLMVVAANMELATRKNYTSVEKEVTAVKRATAGAEALSRKLMSVARKQPLKHEVVDLATWFGSARDIIGTALTEKIEMTIDVAPGTGLVKVDATELESAILNIAVNARDAMPDGGHFSIRCSNTHLRELETRLPVGEYVLIALSDDGHGMPPSVRQHAFEPLFTTKALGAGTGLGLAQVLATCEQSGGTAMIESEPGRGTTLKLFLPLYKGTEGVVQPASPEPAAAAAPKPQHVFVVEDNPEVAAGICAVLEVLGCTVRHALTADEALEVLIQGAAFDFVLSDVHLPGKMSGIDFAEQVRARWPAQKIALMTGYADELERAKLGGVIVLAKPFNMDELTLLMSDSVAFAQP</sequence>
<evidence type="ECO:0000259" key="6">
    <source>
        <dbReference type="PROSITE" id="PS50110"/>
    </source>
</evidence>
<dbReference type="SUPFAM" id="SSF55874">
    <property type="entry name" value="ATPase domain of HSP90 chaperone/DNA topoisomerase II/histidine kinase"/>
    <property type="match status" value="1"/>
</dbReference>
<dbReference type="InterPro" id="IPR003594">
    <property type="entry name" value="HATPase_dom"/>
</dbReference>
<gene>
    <name evidence="7" type="ORF">PQR00_04610</name>
</gene>
<dbReference type="Gene3D" id="1.10.287.130">
    <property type="match status" value="1"/>
</dbReference>
<protein>
    <recommendedName>
        <fullName evidence="2">histidine kinase</fullName>
        <ecNumber evidence="2">2.7.13.3</ecNumber>
    </recommendedName>
</protein>
<dbReference type="Pfam" id="PF02518">
    <property type="entry name" value="HATPase_c"/>
    <property type="match status" value="1"/>
</dbReference>
<name>A0ABW9BWU8_9BURK</name>
<organism evidence="7 8">
    <name type="scientific">Paraburkholderia strydomiana</name>
    <dbReference type="NCBI Taxonomy" id="1245417"/>
    <lineage>
        <taxon>Bacteria</taxon>
        <taxon>Pseudomonadati</taxon>
        <taxon>Pseudomonadota</taxon>
        <taxon>Betaproteobacteria</taxon>
        <taxon>Burkholderiales</taxon>
        <taxon>Burkholderiaceae</taxon>
        <taxon>Paraburkholderia</taxon>
    </lineage>
</organism>
<dbReference type="InterPro" id="IPR005467">
    <property type="entry name" value="His_kinase_dom"/>
</dbReference>
<evidence type="ECO:0000313" key="8">
    <source>
        <dbReference type="Proteomes" id="UP001629288"/>
    </source>
</evidence>
<feature type="transmembrane region" description="Helical" evidence="4">
    <location>
        <begin position="24"/>
        <end position="46"/>
    </location>
</feature>
<dbReference type="InterPro" id="IPR054327">
    <property type="entry name" value="His-kinase-like_sensor"/>
</dbReference>
<dbReference type="SMART" id="SM00387">
    <property type="entry name" value="HATPase_c"/>
    <property type="match status" value="1"/>
</dbReference>
<dbReference type="Gene3D" id="3.30.565.10">
    <property type="entry name" value="Histidine kinase-like ATPase, C-terminal domain"/>
    <property type="match status" value="1"/>
</dbReference>
<dbReference type="GO" id="GO:0005524">
    <property type="term" value="F:ATP binding"/>
    <property type="evidence" value="ECO:0007669"/>
    <property type="project" value="UniProtKB-KW"/>
</dbReference>
<dbReference type="RefSeq" id="WP_408127310.1">
    <property type="nucleotide sequence ID" value="NZ_JAQQDH010000001.1"/>
</dbReference>
<dbReference type="PROSITE" id="PS50109">
    <property type="entry name" value="HIS_KIN"/>
    <property type="match status" value="1"/>
</dbReference>
<evidence type="ECO:0000256" key="1">
    <source>
        <dbReference type="ARBA" id="ARBA00000085"/>
    </source>
</evidence>
<evidence type="ECO:0000256" key="4">
    <source>
        <dbReference type="SAM" id="Phobius"/>
    </source>
</evidence>
<dbReference type="SUPFAM" id="SSF52172">
    <property type="entry name" value="CheY-like"/>
    <property type="match status" value="1"/>
</dbReference>
<evidence type="ECO:0000256" key="2">
    <source>
        <dbReference type="ARBA" id="ARBA00012438"/>
    </source>
</evidence>
<dbReference type="CDD" id="cd12915">
    <property type="entry name" value="PDC2_DGC_like"/>
    <property type="match status" value="1"/>
</dbReference>
<dbReference type="InterPro" id="IPR036890">
    <property type="entry name" value="HATPase_C_sf"/>
</dbReference>
<feature type="modified residue" description="4-aspartylphosphate" evidence="3">
    <location>
        <position position="654"/>
    </location>
</feature>
<dbReference type="Gene3D" id="3.30.450.20">
    <property type="entry name" value="PAS domain"/>
    <property type="match status" value="2"/>
</dbReference>
<evidence type="ECO:0000259" key="5">
    <source>
        <dbReference type="PROSITE" id="PS50109"/>
    </source>
</evidence>
<comment type="caution">
    <text evidence="7">The sequence shown here is derived from an EMBL/GenBank/DDBJ whole genome shotgun (WGS) entry which is preliminary data.</text>
</comment>
<dbReference type="EC" id="2.7.13.3" evidence="2"/>
<comment type="catalytic activity">
    <reaction evidence="1">
        <text>ATP + protein L-histidine = ADP + protein N-phospho-L-histidine.</text>
        <dbReference type="EC" id="2.7.13.3"/>
    </reaction>
</comment>
<dbReference type="PANTHER" id="PTHR43065">
    <property type="entry name" value="SENSOR HISTIDINE KINASE"/>
    <property type="match status" value="1"/>
</dbReference>
<feature type="transmembrane region" description="Helical" evidence="4">
    <location>
        <begin position="300"/>
        <end position="320"/>
    </location>
</feature>
<proteinExistence type="predicted"/>
<dbReference type="SMART" id="SM00448">
    <property type="entry name" value="REC"/>
    <property type="match status" value="1"/>
</dbReference>
<dbReference type="CDD" id="cd12914">
    <property type="entry name" value="PDC1_DGC_like"/>
    <property type="match status" value="1"/>
</dbReference>
<dbReference type="Gene3D" id="3.40.50.2300">
    <property type="match status" value="1"/>
</dbReference>
<dbReference type="PROSITE" id="PS50110">
    <property type="entry name" value="RESPONSE_REGULATORY"/>
    <property type="match status" value="1"/>
</dbReference>
<dbReference type="PANTHER" id="PTHR43065:SF49">
    <property type="entry name" value="HISTIDINE KINASE"/>
    <property type="match status" value="1"/>
</dbReference>
<keyword evidence="7" id="KW-0067">ATP-binding</keyword>
<dbReference type="InterPro" id="IPR011006">
    <property type="entry name" value="CheY-like_superfamily"/>
</dbReference>
<dbReference type="InterPro" id="IPR001789">
    <property type="entry name" value="Sig_transdc_resp-reg_receiver"/>
</dbReference>
<reference evidence="7 8" key="1">
    <citation type="journal article" date="2024" name="Chem. Sci.">
        <title>Discovery of megapolipeptins by genome mining of a Burkholderiales bacteria collection.</title>
        <authorList>
            <person name="Paulo B.S."/>
            <person name="Recchia M.J.J."/>
            <person name="Lee S."/>
            <person name="Fergusson C.H."/>
            <person name="Romanowski S.B."/>
            <person name="Hernandez A."/>
            <person name="Krull N."/>
            <person name="Liu D.Y."/>
            <person name="Cavanagh H."/>
            <person name="Bos A."/>
            <person name="Gray C.A."/>
            <person name="Murphy B.T."/>
            <person name="Linington R.G."/>
            <person name="Eustaquio A.S."/>
        </authorList>
    </citation>
    <scope>NUCLEOTIDE SEQUENCE [LARGE SCALE GENOMIC DNA]</scope>
    <source>
        <strain evidence="7 8">RL17-379-BIB-C</strain>
    </source>
</reference>
<evidence type="ECO:0000313" key="7">
    <source>
        <dbReference type="EMBL" id="MFM0442859.1"/>
    </source>
</evidence>
<dbReference type="InterPro" id="IPR004358">
    <property type="entry name" value="Sig_transdc_His_kin-like_C"/>
</dbReference>
<keyword evidence="8" id="KW-1185">Reference proteome</keyword>
<dbReference type="Proteomes" id="UP001629288">
    <property type="component" value="Unassembled WGS sequence"/>
</dbReference>
<feature type="domain" description="Response regulatory" evidence="6">
    <location>
        <begin position="604"/>
        <end position="717"/>
    </location>
</feature>